<evidence type="ECO:0000313" key="2">
    <source>
        <dbReference type="EMBL" id="KAL0072609.1"/>
    </source>
</evidence>
<name>A0ABR3AI40_9AGAR</name>
<feature type="compositionally biased region" description="Basic and acidic residues" evidence="1">
    <location>
        <begin position="11"/>
        <end position="25"/>
    </location>
</feature>
<proteinExistence type="predicted"/>
<evidence type="ECO:0000256" key="1">
    <source>
        <dbReference type="SAM" id="MobiDB-lite"/>
    </source>
</evidence>
<protein>
    <submittedName>
        <fullName evidence="2">Uncharacterized protein</fullName>
    </submittedName>
</protein>
<comment type="caution">
    <text evidence="2">The sequence shown here is derived from an EMBL/GenBank/DDBJ whole genome shotgun (WGS) entry which is preliminary data.</text>
</comment>
<evidence type="ECO:0000313" key="3">
    <source>
        <dbReference type="Proteomes" id="UP001437256"/>
    </source>
</evidence>
<gene>
    <name evidence="2" type="ORF">AAF712_000372</name>
</gene>
<feature type="region of interest" description="Disordered" evidence="1">
    <location>
        <begin position="102"/>
        <end position="124"/>
    </location>
</feature>
<organism evidence="2 3">
    <name type="scientific">Marasmius tenuissimus</name>
    <dbReference type="NCBI Taxonomy" id="585030"/>
    <lineage>
        <taxon>Eukaryota</taxon>
        <taxon>Fungi</taxon>
        <taxon>Dikarya</taxon>
        <taxon>Basidiomycota</taxon>
        <taxon>Agaricomycotina</taxon>
        <taxon>Agaricomycetes</taxon>
        <taxon>Agaricomycetidae</taxon>
        <taxon>Agaricales</taxon>
        <taxon>Marasmiineae</taxon>
        <taxon>Marasmiaceae</taxon>
        <taxon>Marasmius</taxon>
    </lineage>
</organism>
<dbReference type="EMBL" id="JBBXMP010000001">
    <property type="protein sequence ID" value="KAL0072609.1"/>
    <property type="molecule type" value="Genomic_DNA"/>
</dbReference>
<sequence length="266" mass="29177">MSSLVSFSEVSRLKAMEQQRFDPTKKQRTPSLESDRGSPLQTVDTPDDDATGEHSRKIGELWAALDPRHTRSLPPKRKLFVDEDDVSTEIVSSASSILNPGYTSDISQQTTAPTTPAMSDVGHTSTKDVIDSESAVHALPLSSTSNSDNTTEIRITDHIVRYGGTTTRTIVRPTPTISSCGSSVTERKGSPFSRPGTPVSLISSLNCFTTNSFENEVDRICEDRGKKMAGEGELKVFVREEIDRAREARFKVATEELIDERPVAQC</sequence>
<accession>A0ABR3AI40</accession>
<feature type="region of interest" description="Disordered" evidence="1">
    <location>
        <begin position="1"/>
        <end position="55"/>
    </location>
</feature>
<dbReference type="Proteomes" id="UP001437256">
    <property type="component" value="Unassembled WGS sequence"/>
</dbReference>
<feature type="compositionally biased region" description="Polar residues" evidence="1">
    <location>
        <begin position="102"/>
        <end position="117"/>
    </location>
</feature>
<reference evidence="2 3" key="1">
    <citation type="submission" date="2024-05" db="EMBL/GenBank/DDBJ databases">
        <title>A draft genome resource for the thread blight pathogen Marasmius tenuissimus strain MS-2.</title>
        <authorList>
            <person name="Yulfo-Soto G.E."/>
            <person name="Baruah I.K."/>
            <person name="Amoako-Attah I."/>
            <person name="Bukari Y."/>
            <person name="Meinhardt L.W."/>
            <person name="Bailey B.A."/>
            <person name="Cohen S.P."/>
        </authorList>
    </citation>
    <scope>NUCLEOTIDE SEQUENCE [LARGE SCALE GENOMIC DNA]</scope>
    <source>
        <strain evidence="2 3">MS-2</strain>
    </source>
</reference>
<keyword evidence="3" id="KW-1185">Reference proteome</keyword>